<dbReference type="InterPro" id="IPR000525">
    <property type="entry name" value="Initiator_Rep_WH1"/>
</dbReference>
<evidence type="ECO:0000313" key="4">
    <source>
        <dbReference type="Proteomes" id="UP000503313"/>
    </source>
</evidence>
<dbReference type="Gene3D" id="1.10.10.10">
    <property type="entry name" value="Winged helix-like DNA-binding domain superfamily/Winged helix DNA-binding domain"/>
    <property type="match status" value="1"/>
</dbReference>
<dbReference type="GO" id="GO:0006270">
    <property type="term" value="P:DNA replication initiation"/>
    <property type="evidence" value="ECO:0007669"/>
    <property type="project" value="InterPro"/>
</dbReference>
<organism evidence="3 4">
    <name type="scientific">Arcobacter defluvii</name>
    <dbReference type="NCBI Taxonomy" id="873191"/>
    <lineage>
        <taxon>Bacteria</taxon>
        <taxon>Pseudomonadati</taxon>
        <taxon>Campylobacterota</taxon>
        <taxon>Epsilonproteobacteria</taxon>
        <taxon>Campylobacterales</taxon>
        <taxon>Arcobacteraceae</taxon>
        <taxon>Arcobacter</taxon>
    </lineage>
</organism>
<accession>A0AAE7E6B2</accession>
<evidence type="ECO:0000256" key="1">
    <source>
        <dbReference type="ARBA" id="ARBA00038283"/>
    </source>
</evidence>
<dbReference type="AlphaFoldDB" id="A0AAE7E6B2"/>
<sequence length="306" mass="36894">MEEEFVIYKPKPLIYISNLTQRERLIVNFLIKLVNTQNKEENPKYVFRVGNIKNICNIRDFEAIRAILYNLFETNLEIDLLKNKRKLKIMKNISMKKSEVSITFSNEFMELFKINSYANIDIKEQTKLKSKYSIIVYEMIKDYYRTNNSFVQIPHIEIDTFKNLMGFKNISNYDLKKIVLEKIIVDINKNTNFNFTYKFLNKIGSKKPTHIELKFSKEKSIIPKIENKKSDAETLKEIEKKMECLRLKDIENEKKMEWLKLEDIKIAKRRDALTKQEIYCEETTSRYERYMNDYEKRIDEKRGEEE</sequence>
<gene>
    <name evidence="3" type="ORF">ADFLV_0291</name>
</gene>
<dbReference type="KEGG" id="adz:ADFLV_0291"/>
<dbReference type="SUPFAM" id="SSF46785">
    <property type="entry name" value="Winged helix' DNA-binding domain"/>
    <property type="match status" value="1"/>
</dbReference>
<dbReference type="GO" id="GO:0003887">
    <property type="term" value="F:DNA-directed DNA polymerase activity"/>
    <property type="evidence" value="ECO:0007669"/>
    <property type="project" value="InterPro"/>
</dbReference>
<protein>
    <recommendedName>
        <fullName evidence="2">Initiator Rep protein WH1 domain-containing protein</fullName>
    </recommendedName>
</protein>
<proteinExistence type="inferred from homology"/>
<keyword evidence="4" id="KW-1185">Reference proteome</keyword>
<name>A0AAE7E6B2_9BACT</name>
<dbReference type="RefSeq" id="WP_129012150.1">
    <property type="nucleotide sequence ID" value="NZ_CP053835.1"/>
</dbReference>
<feature type="domain" description="Initiator Rep protein WH1" evidence="2">
    <location>
        <begin position="7"/>
        <end position="141"/>
    </location>
</feature>
<reference evidence="3 4" key="1">
    <citation type="submission" date="2020-05" db="EMBL/GenBank/DDBJ databases">
        <title>Complete genome sequencing of Campylobacter and Arcobacter type strains.</title>
        <authorList>
            <person name="Miller W.G."/>
            <person name="Yee E."/>
        </authorList>
    </citation>
    <scope>NUCLEOTIDE SEQUENCE [LARGE SCALE GENOMIC DNA]</scope>
    <source>
        <strain evidence="3 4">LMG 25694</strain>
    </source>
</reference>
<dbReference type="InterPro" id="IPR036390">
    <property type="entry name" value="WH_DNA-bd_sf"/>
</dbReference>
<dbReference type="EMBL" id="CP053835">
    <property type="protein sequence ID" value="QKF76354.1"/>
    <property type="molecule type" value="Genomic_DNA"/>
</dbReference>
<comment type="similarity">
    <text evidence="1">Belongs to the initiator RepB protein family.</text>
</comment>
<dbReference type="Pfam" id="PF01051">
    <property type="entry name" value="Rep3_N"/>
    <property type="match status" value="1"/>
</dbReference>
<evidence type="ECO:0000259" key="2">
    <source>
        <dbReference type="Pfam" id="PF01051"/>
    </source>
</evidence>
<evidence type="ECO:0000313" key="3">
    <source>
        <dbReference type="EMBL" id="QKF76354.1"/>
    </source>
</evidence>
<dbReference type="InterPro" id="IPR036388">
    <property type="entry name" value="WH-like_DNA-bd_sf"/>
</dbReference>
<dbReference type="Pfam" id="PF21205">
    <property type="entry name" value="Rep3_C"/>
    <property type="match status" value="1"/>
</dbReference>
<dbReference type="Proteomes" id="UP000503313">
    <property type="component" value="Chromosome"/>
</dbReference>